<comment type="caution">
    <text evidence="1">The sequence shown here is derived from an EMBL/GenBank/DDBJ whole genome shotgun (WGS) entry which is preliminary data.</text>
</comment>
<accession>A0ACC2GRK1</accession>
<protein>
    <submittedName>
        <fullName evidence="1">Uncharacterized protein</fullName>
    </submittedName>
</protein>
<evidence type="ECO:0000313" key="1">
    <source>
        <dbReference type="EMBL" id="KAJ8006192.1"/>
    </source>
</evidence>
<reference evidence="1" key="1">
    <citation type="submission" date="2021-05" db="EMBL/GenBank/DDBJ databases">
        <authorList>
            <person name="Pan Q."/>
            <person name="Jouanno E."/>
            <person name="Zahm M."/>
            <person name="Klopp C."/>
            <person name="Cabau C."/>
            <person name="Louis A."/>
            <person name="Berthelot C."/>
            <person name="Parey E."/>
            <person name="Roest Crollius H."/>
            <person name="Montfort J."/>
            <person name="Robinson-Rechavi M."/>
            <person name="Bouchez O."/>
            <person name="Lampietro C."/>
            <person name="Lopez Roques C."/>
            <person name="Donnadieu C."/>
            <person name="Postlethwait J."/>
            <person name="Bobe J."/>
            <person name="Dillon D."/>
            <person name="Chandos A."/>
            <person name="von Hippel F."/>
            <person name="Guiguen Y."/>
        </authorList>
    </citation>
    <scope>NUCLEOTIDE SEQUENCE</scope>
    <source>
        <strain evidence="1">YG-Jan2019</strain>
    </source>
</reference>
<sequence length="717" mass="79601">MGLSVFTLLVLHLLHQCVPHPVSHPSNGLRKCRSDLSIPALEVLPGGGWDNLRNIDMGRVMNFSYSQCLTTEDGVYLIPDEVFVIPQKVTGVETNSEMINSWLEQKSSTSFSINTDVSFHSVLNAKFSVENQRMKTHQVKGKSVTTRVQVRNFLYTVKTQTDFTLDSRFAHQAEEIAEAIENNQTRQAAYLSETMVLDYGTHVITSIDAGASLVQEDYLRSTYVSDTGASKVSISAQAGLNFFDKVKFDIGTKDSQKTSESSSYQGNTTYSIIQSHGGSPFYPGITLKNWQESTINNLVSIDRAGMPLHYILNRNTFPDLPEPTVHKLAFSVSQAIQRYYTINTHPGCVDPESKNFNFQANMDDSSCEGPATNLSFGGVFQKCTKLTWDADPICEALAQKNPDTGFYSCRQPYRATLLRSENVDKSYSKYECHQQCHECWLFFSCCDKVCGDAYHVRSARIETYWCSTNETTPKYSGYLFGGLYGPSLINPLTKTKSCPPNFIEMKLLSNGLIICLSNDYEIADMFSVPFGGLFSCQSNNPLAKDQPRCPTQFSQHLATISDGCQVLYCVQSGLFTVGQLLPVHLPPFTLSPLISMTATNTVAVMVEGDRAWIKVGQTKTWKLAKVTEIQSMARMFDPGAGQMTGGQKFGVAFGVICLIALVVVGAVVLVRRKRRVNGSVERIAYEEIESEEQSEEAVRCQEEQSSETQSSTQPLLA</sequence>
<organism evidence="1 2">
    <name type="scientific">Dallia pectoralis</name>
    <name type="common">Alaska blackfish</name>
    <dbReference type="NCBI Taxonomy" id="75939"/>
    <lineage>
        <taxon>Eukaryota</taxon>
        <taxon>Metazoa</taxon>
        <taxon>Chordata</taxon>
        <taxon>Craniata</taxon>
        <taxon>Vertebrata</taxon>
        <taxon>Euteleostomi</taxon>
        <taxon>Actinopterygii</taxon>
        <taxon>Neopterygii</taxon>
        <taxon>Teleostei</taxon>
        <taxon>Protacanthopterygii</taxon>
        <taxon>Esociformes</taxon>
        <taxon>Umbridae</taxon>
        <taxon>Dallia</taxon>
    </lineage>
</organism>
<keyword evidence="2" id="KW-1185">Reference proteome</keyword>
<gene>
    <name evidence="1" type="ORF">DPEC_G00125680</name>
</gene>
<evidence type="ECO:0000313" key="2">
    <source>
        <dbReference type="Proteomes" id="UP001157502"/>
    </source>
</evidence>
<proteinExistence type="predicted"/>
<name>A0ACC2GRK1_DALPE</name>
<dbReference type="Proteomes" id="UP001157502">
    <property type="component" value="Chromosome 10"/>
</dbReference>
<dbReference type="EMBL" id="CM055737">
    <property type="protein sequence ID" value="KAJ8006192.1"/>
    <property type="molecule type" value="Genomic_DNA"/>
</dbReference>